<evidence type="ECO:0000313" key="12">
    <source>
        <dbReference type="EMBL" id="KAI6658169.1"/>
    </source>
</evidence>
<organism evidence="12 13">
    <name type="scientific">Oopsacas minuta</name>
    <dbReference type="NCBI Taxonomy" id="111878"/>
    <lineage>
        <taxon>Eukaryota</taxon>
        <taxon>Metazoa</taxon>
        <taxon>Porifera</taxon>
        <taxon>Hexactinellida</taxon>
        <taxon>Hexasterophora</taxon>
        <taxon>Lyssacinosida</taxon>
        <taxon>Leucopsacidae</taxon>
        <taxon>Oopsacas</taxon>
    </lineage>
</organism>
<dbReference type="GO" id="GO:0005764">
    <property type="term" value="C:lysosome"/>
    <property type="evidence" value="ECO:0007669"/>
    <property type="project" value="TreeGrafter"/>
</dbReference>
<dbReference type="Gene3D" id="3.20.20.80">
    <property type="entry name" value="Glycosidases"/>
    <property type="match status" value="1"/>
</dbReference>
<dbReference type="Proteomes" id="UP001165289">
    <property type="component" value="Unassembled WGS sequence"/>
</dbReference>
<evidence type="ECO:0000256" key="8">
    <source>
        <dbReference type="PIRSR" id="PIRSR001093-1"/>
    </source>
</evidence>
<dbReference type="Pfam" id="PF14845">
    <property type="entry name" value="Glycohydro_20b2"/>
    <property type="match status" value="1"/>
</dbReference>
<gene>
    <name evidence="12" type="ORF">LOD99_11100</name>
</gene>
<accession>A0AAV7KAL1</accession>
<dbReference type="GO" id="GO:0006689">
    <property type="term" value="P:ganglioside catabolic process"/>
    <property type="evidence" value="ECO:0007669"/>
    <property type="project" value="TreeGrafter"/>
</dbReference>
<dbReference type="CDD" id="cd06562">
    <property type="entry name" value="GH20_HexA_HexB-like"/>
    <property type="match status" value="1"/>
</dbReference>
<evidence type="ECO:0000256" key="3">
    <source>
        <dbReference type="ARBA" id="ARBA00022729"/>
    </source>
</evidence>
<dbReference type="Pfam" id="PF00728">
    <property type="entry name" value="Glyco_hydro_20"/>
    <property type="match status" value="1"/>
</dbReference>
<evidence type="ECO:0000256" key="7">
    <source>
        <dbReference type="PIRNR" id="PIRNR001093"/>
    </source>
</evidence>
<evidence type="ECO:0000256" key="6">
    <source>
        <dbReference type="ARBA" id="ARBA00023295"/>
    </source>
</evidence>
<evidence type="ECO:0000313" key="13">
    <source>
        <dbReference type="Proteomes" id="UP001165289"/>
    </source>
</evidence>
<dbReference type="InterPro" id="IPR017853">
    <property type="entry name" value="GH"/>
</dbReference>
<name>A0AAV7KAL1_9METZ</name>
<dbReference type="Gene3D" id="3.30.379.10">
    <property type="entry name" value="Chitobiase/beta-hexosaminidase domain 2-like"/>
    <property type="match status" value="1"/>
</dbReference>
<dbReference type="GO" id="GO:0016020">
    <property type="term" value="C:membrane"/>
    <property type="evidence" value="ECO:0007669"/>
    <property type="project" value="TreeGrafter"/>
</dbReference>
<dbReference type="InterPro" id="IPR025705">
    <property type="entry name" value="Beta_hexosaminidase_sua/sub"/>
</dbReference>
<dbReference type="EC" id="3.2.1.52" evidence="7"/>
<dbReference type="PRINTS" id="PR00738">
    <property type="entry name" value="GLHYDRLASE20"/>
</dbReference>
<comment type="similarity">
    <text evidence="2 7">Belongs to the glycosyl hydrolase 20 family.</text>
</comment>
<keyword evidence="3 9" id="KW-0732">Signal</keyword>
<feature type="domain" description="Glycoside hydrolase family 20 catalytic" evidence="10">
    <location>
        <begin position="190"/>
        <end position="506"/>
    </location>
</feature>
<evidence type="ECO:0000259" key="11">
    <source>
        <dbReference type="Pfam" id="PF14845"/>
    </source>
</evidence>
<feature type="signal peptide" evidence="9">
    <location>
        <begin position="1"/>
        <end position="18"/>
    </location>
</feature>
<sequence length="548" mass="63281">MLWDILFILCSVILSVYCEFSKVHISPKSGSYVSITTKTNISSYVWPYPIKMTCTDNAYYILRNEMHFALMSPGEFPNSHPILSNAFNEYYHIIHDLTKQIPDSFIQKSKFEVELGFIQLNVTLDIDDASLTFDTKEDYNLSVGYPASTLMATNVYGALRGIETFSQLILEYSDNQLYVHECDVNDAPYFKHRGILYDTSRHFLPVPLLKTHLDVMAWNKFNIFHWHIVDMQAFPYVSDMFPDMSAKGAYSSRHTYSKSDVQEVITHANMHGIRVMVEFDTPGHTDSWGKGQPGLLTPCYTDDKPDGTYGPINAISDVTWPFLTGLFKEIVSEFKYQYIHLGGDEVNFDCWKSNPYIQQWMKESNYTDYAMFEQFYMNKLIELVEQLGKSYVVWQEVFDNGNKIKQDTIIHVWKDSHNWEEEMNNVTAAGYHALLSSCWYINLISHTPDYETYFRCDPEKFGGTNLQEILVLGGEATIWAELVDGTNSLSRVWPRASPIAERLWTGSSTIDISNDELYDRLHKHRCRLLNRGIPAEPLGPGYCTYPWE</sequence>
<dbReference type="PANTHER" id="PTHR22600">
    <property type="entry name" value="BETA-HEXOSAMINIDASE"/>
    <property type="match status" value="1"/>
</dbReference>
<dbReference type="GO" id="GO:0030203">
    <property type="term" value="P:glycosaminoglycan metabolic process"/>
    <property type="evidence" value="ECO:0007669"/>
    <property type="project" value="TreeGrafter"/>
</dbReference>
<feature type="domain" description="Beta-hexosaminidase eukaryotic type N-terminal" evidence="11">
    <location>
        <begin position="45"/>
        <end position="168"/>
    </location>
</feature>
<keyword evidence="6 7" id="KW-0326">Glycosidase</keyword>
<dbReference type="GO" id="GO:0004563">
    <property type="term" value="F:beta-N-acetylhexosaminidase activity"/>
    <property type="evidence" value="ECO:0007669"/>
    <property type="project" value="UniProtKB-EC"/>
</dbReference>
<evidence type="ECO:0000256" key="1">
    <source>
        <dbReference type="ARBA" id="ARBA00001231"/>
    </source>
</evidence>
<evidence type="ECO:0000259" key="10">
    <source>
        <dbReference type="Pfam" id="PF00728"/>
    </source>
</evidence>
<feature type="active site" description="Proton donor" evidence="8">
    <location>
        <position position="345"/>
    </location>
</feature>
<proteinExistence type="inferred from homology"/>
<dbReference type="SUPFAM" id="SSF55545">
    <property type="entry name" value="beta-N-acetylhexosaminidase-like domain"/>
    <property type="match status" value="1"/>
</dbReference>
<dbReference type="PIRSF" id="PIRSF001093">
    <property type="entry name" value="B-hxosamndse_ab_euk"/>
    <property type="match status" value="1"/>
</dbReference>
<reference evidence="12 13" key="1">
    <citation type="journal article" date="2023" name="BMC Biol.">
        <title>The compact genome of the sponge Oopsacas minuta (Hexactinellida) is lacking key metazoan core genes.</title>
        <authorList>
            <person name="Santini S."/>
            <person name="Schenkelaars Q."/>
            <person name="Jourda C."/>
            <person name="Duchesne M."/>
            <person name="Belahbib H."/>
            <person name="Rocher C."/>
            <person name="Selva M."/>
            <person name="Riesgo A."/>
            <person name="Vervoort M."/>
            <person name="Leys S.P."/>
            <person name="Kodjabachian L."/>
            <person name="Le Bivic A."/>
            <person name="Borchiellini C."/>
            <person name="Claverie J.M."/>
            <person name="Renard E."/>
        </authorList>
    </citation>
    <scope>NUCLEOTIDE SEQUENCE [LARGE SCALE GENOMIC DNA]</scope>
    <source>
        <strain evidence="12">SPO-2</strain>
    </source>
</reference>
<dbReference type="GO" id="GO:0005975">
    <property type="term" value="P:carbohydrate metabolic process"/>
    <property type="evidence" value="ECO:0007669"/>
    <property type="project" value="InterPro"/>
</dbReference>
<evidence type="ECO:0000256" key="5">
    <source>
        <dbReference type="ARBA" id="ARBA00023180"/>
    </source>
</evidence>
<dbReference type="SUPFAM" id="SSF51445">
    <property type="entry name" value="(Trans)glycosidases"/>
    <property type="match status" value="1"/>
</dbReference>
<dbReference type="InterPro" id="IPR015883">
    <property type="entry name" value="Glyco_hydro_20_cat"/>
</dbReference>
<dbReference type="FunFam" id="3.20.20.80:FF:000063">
    <property type="entry name" value="Beta-hexosaminidase"/>
    <property type="match status" value="1"/>
</dbReference>
<evidence type="ECO:0000256" key="4">
    <source>
        <dbReference type="ARBA" id="ARBA00022801"/>
    </source>
</evidence>
<evidence type="ECO:0000256" key="9">
    <source>
        <dbReference type="SAM" id="SignalP"/>
    </source>
</evidence>
<keyword evidence="5" id="KW-0325">Glycoprotein</keyword>
<feature type="chain" id="PRO_5043428839" description="Beta-hexosaminidase" evidence="9">
    <location>
        <begin position="19"/>
        <end position="548"/>
    </location>
</feature>
<dbReference type="PANTHER" id="PTHR22600:SF21">
    <property type="entry name" value="BETA-HEXOSAMINIDASE A"/>
    <property type="match status" value="1"/>
</dbReference>
<keyword evidence="4 7" id="KW-0378">Hydrolase</keyword>
<dbReference type="InterPro" id="IPR029019">
    <property type="entry name" value="HEX_eukaryotic_N"/>
</dbReference>
<dbReference type="InterPro" id="IPR029018">
    <property type="entry name" value="Hex-like_dom2"/>
</dbReference>
<dbReference type="EMBL" id="JAKMXF010000101">
    <property type="protein sequence ID" value="KAI6658169.1"/>
    <property type="molecule type" value="Genomic_DNA"/>
</dbReference>
<comment type="catalytic activity">
    <reaction evidence="1 7">
        <text>Hydrolysis of terminal non-reducing N-acetyl-D-hexosamine residues in N-acetyl-beta-D-hexosaminides.</text>
        <dbReference type="EC" id="3.2.1.52"/>
    </reaction>
</comment>
<keyword evidence="13" id="KW-1185">Reference proteome</keyword>
<dbReference type="AlphaFoldDB" id="A0AAV7KAL1"/>
<protein>
    <recommendedName>
        <fullName evidence="7">Beta-hexosaminidase</fullName>
        <ecNumber evidence="7">3.2.1.52</ecNumber>
    </recommendedName>
</protein>
<comment type="caution">
    <text evidence="12">The sequence shown here is derived from an EMBL/GenBank/DDBJ whole genome shotgun (WGS) entry which is preliminary data.</text>
</comment>
<evidence type="ECO:0000256" key="2">
    <source>
        <dbReference type="ARBA" id="ARBA00006285"/>
    </source>
</evidence>